<dbReference type="OrthoDB" id="9808166at2"/>
<dbReference type="GO" id="GO:0005829">
    <property type="term" value="C:cytosol"/>
    <property type="evidence" value="ECO:0007669"/>
    <property type="project" value="TreeGrafter"/>
</dbReference>
<dbReference type="InterPro" id="IPR000432">
    <property type="entry name" value="DNA_mismatch_repair_MutS_C"/>
</dbReference>
<dbReference type="AlphaFoldDB" id="A0A2N7VRF4"/>
<keyword evidence="3" id="KW-0238">DNA-binding</keyword>
<dbReference type="Gene3D" id="3.40.50.300">
    <property type="entry name" value="P-loop containing nucleotide triphosphate hydrolases"/>
    <property type="match status" value="1"/>
</dbReference>
<keyword evidence="2" id="KW-0067">ATP-binding</keyword>
<evidence type="ECO:0000313" key="6">
    <source>
        <dbReference type="Proteomes" id="UP000235616"/>
    </source>
</evidence>
<dbReference type="InterPro" id="IPR045076">
    <property type="entry name" value="MutS"/>
</dbReference>
<dbReference type="SUPFAM" id="SSF52540">
    <property type="entry name" value="P-loop containing nucleoside triphosphate hydrolases"/>
    <property type="match status" value="1"/>
</dbReference>
<dbReference type="RefSeq" id="WP_102645811.1">
    <property type="nucleotide sequence ID" value="NZ_PNYA01000010.1"/>
</dbReference>
<evidence type="ECO:0000256" key="2">
    <source>
        <dbReference type="ARBA" id="ARBA00022840"/>
    </source>
</evidence>
<protein>
    <submittedName>
        <fullName evidence="5">DNA mismatch repair protein MutS</fullName>
    </submittedName>
</protein>
<name>A0A2N7VRF4_9BURK</name>
<keyword evidence="6" id="KW-1185">Reference proteome</keyword>
<evidence type="ECO:0000256" key="1">
    <source>
        <dbReference type="ARBA" id="ARBA00022741"/>
    </source>
</evidence>
<sequence>MKAYLLHCNRDFNMRRASVWNEAALMQDLALETLYRAMAQDDAFLYEVAKQVVPVSLTELDEIRYRQAVLADCIEHEDAVRQLYAIAMEALETERHTFHSIFASSPAMVLHGARELVQAFLGVLHRLRAAADADAGSFRSEGFRRFFATIEHELTDEYFRQIERCLKELRFRNGVLISARLGDGNKGILHVLRRPHEPAPNPLRRLFAKRAPALTFRIADRDEAGARALSELEARGVRLVANALSQSADHILSFFSMLRAELAFYIGCLNLRHELERRGVPMCFPVPHPASERIHAMEGLCDASLALRLAAAPVGNDVKAGGKTLVVITGANEGGKSTFLRGVGLAQLMMQAGMFVTAASFAANVCDGIFTHYKREEDATMKGGKLDEELRRMSEIVDHVRENALFLSNESFAATNEREGAEIARQIVSALLQKRVKIVLVSHLYALAGELHAQRSPAMLFLRADRQADGTRTFKLIEAEPLQTSYGEDLYKRIFVKPASAAEAGAEAAIAQRASSGFE</sequence>
<dbReference type="Proteomes" id="UP000235616">
    <property type="component" value="Unassembled WGS sequence"/>
</dbReference>
<evidence type="ECO:0000256" key="3">
    <source>
        <dbReference type="ARBA" id="ARBA00023125"/>
    </source>
</evidence>
<dbReference type="SMART" id="SM00534">
    <property type="entry name" value="MUTSac"/>
    <property type="match status" value="1"/>
</dbReference>
<dbReference type="PANTHER" id="PTHR11361">
    <property type="entry name" value="DNA MISMATCH REPAIR PROTEIN MUTS FAMILY MEMBER"/>
    <property type="match status" value="1"/>
</dbReference>
<dbReference type="Pfam" id="PF00488">
    <property type="entry name" value="MutS_V"/>
    <property type="match status" value="1"/>
</dbReference>
<comment type="caution">
    <text evidence="5">The sequence shown here is derived from an EMBL/GenBank/DDBJ whole genome shotgun (WGS) entry which is preliminary data.</text>
</comment>
<evidence type="ECO:0000259" key="4">
    <source>
        <dbReference type="SMART" id="SM00534"/>
    </source>
</evidence>
<dbReference type="GO" id="GO:0005524">
    <property type="term" value="F:ATP binding"/>
    <property type="evidence" value="ECO:0007669"/>
    <property type="project" value="UniProtKB-KW"/>
</dbReference>
<feature type="domain" description="DNA mismatch repair proteins mutS family" evidence="4">
    <location>
        <begin position="323"/>
        <end position="503"/>
    </location>
</feature>
<dbReference type="GO" id="GO:0006298">
    <property type="term" value="P:mismatch repair"/>
    <property type="evidence" value="ECO:0007669"/>
    <property type="project" value="InterPro"/>
</dbReference>
<gene>
    <name evidence="5" type="ORF">C0Z18_12970</name>
</gene>
<dbReference type="PANTHER" id="PTHR11361:SF34">
    <property type="entry name" value="DNA MISMATCH REPAIR PROTEIN MSH1, MITOCHONDRIAL"/>
    <property type="match status" value="1"/>
</dbReference>
<dbReference type="InterPro" id="IPR027417">
    <property type="entry name" value="P-loop_NTPase"/>
</dbReference>
<dbReference type="GO" id="GO:0140664">
    <property type="term" value="F:ATP-dependent DNA damage sensor activity"/>
    <property type="evidence" value="ECO:0007669"/>
    <property type="project" value="InterPro"/>
</dbReference>
<dbReference type="GO" id="GO:0030983">
    <property type="term" value="F:mismatched DNA binding"/>
    <property type="evidence" value="ECO:0007669"/>
    <property type="project" value="InterPro"/>
</dbReference>
<organism evidence="5 6">
    <name type="scientific">Trinickia dabaoshanensis</name>
    <dbReference type="NCBI Taxonomy" id="564714"/>
    <lineage>
        <taxon>Bacteria</taxon>
        <taxon>Pseudomonadati</taxon>
        <taxon>Pseudomonadota</taxon>
        <taxon>Betaproteobacteria</taxon>
        <taxon>Burkholderiales</taxon>
        <taxon>Burkholderiaceae</taxon>
        <taxon>Trinickia</taxon>
    </lineage>
</organism>
<evidence type="ECO:0000313" key="5">
    <source>
        <dbReference type="EMBL" id="PMS19738.1"/>
    </source>
</evidence>
<accession>A0A2N7VRF4</accession>
<reference evidence="5 6" key="1">
    <citation type="submission" date="2018-01" db="EMBL/GenBank/DDBJ databases">
        <title>Whole genome analyses suggest that Burkholderia sensu lato contains two further novel genera in the rhizoxinica-symbiotica group Mycetohabitans gen. nov., and Trinickia gen. nov.: implications for the evolution of diazotrophy and nodulation in the Burkholderiaceae.</title>
        <authorList>
            <person name="Estrada-de los Santos P."/>
            <person name="Palmer M."/>
            <person name="Chavez-Ramirez B."/>
            <person name="Beukes C."/>
            <person name="Steenkamp E.T."/>
            <person name="Hirsch A.M."/>
            <person name="Manyaka P."/>
            <person name="Maluk M."/>
            <person name="Lafos M."/>
            <person name="Crook M."/>
            <person name="Gross E."/>
            <person name="Simon M.F."/>
            <person name="Bueno dos Reis Junior F."/>
            <person name="Poole P.S."/>
            <person name="Venter S.N."/>
            <person name="James E.K."/>
        </authorList>
    </citation>
    <scope>NUCLEOTIDE SEQUENCE [LARGE SCALE GENOMIC DNA]</scope>
    <source>
        <strain evidence="5 6">GIMN1.004</strain>
    </source>
</reference>
<keyword evidence="1" id="KW-0547">Nucleotide-binding</keyword>
<proteinExistence type="predicted"/>
<dbReference type="EMBL" id="PNYA01000010">
    <property type="protein sequence ID" value="PMS19738.1"/>
    <property type="molecule type" value="Genomic_DNA"/>
</dbReference>